<comment type="caution">
    <text evidence="2">The sequence shown here is derived from an EMBL/GenBank/DDBJ whole genome shotgun (WGS) entry which is preliminary data.</text>
</comment>
<proteinExistence type="predicted"/>
<dbReference type="EMBL" id="LSBH01000004">
    <property type="protein sequence ID" value="OAQ80048.1"/>
    <property type="molecule type" value="Genomic_DNA"/>
</dbReference>
<protein>
    <submittedName>
        <fullName evidence="2">Uncharacterized protein</fullName>
    </submittedName>
</protein>
<dbReference type="AlphaFoldDB" id="A0A179GRB5"/>
<gene>
    <name evidence="2" type="ORF">VFPBJ_05633</name>
    <name evidence="3" type="ORF">VFPFJ_07014</name>
</gene>
<accession>A0A179GRB5</accession>
<name>A0A179GRB5_PURLI</name>
<dbReference type="Proteomes" id="UP000078240">
    <property type="component" value="Unassembled WGS sequence"/>
</dbReference>
<feature type="compositionally biased region" description="Basic residues" evidence="1">
    <location>
        <begin position="28"/>
        <end position="40"/>
    </location>
</feature>
<feature type="region of interest" description="Disordered" evidence="1">
    <location>
        <begin position="14"/>
        <end position="63"/>
    </location>
</feature>
<evidence type="ECO:0000256" key="1">
    <source>
        <dbReference type="SAM" id="MobiDB-lite"/>
    </source>
</evidence>
<reference evidence="2 4" key="1">
    <citation type="submission" date="2016-01" db="EMBL/GenBank/DDBJ databases">
        <title>Biosynthesis of antibiotic leucinostatins and their inhibition on Phytophthora in bio-control Purpureocillium lilacinum.</title>
        <authorList>
            <person name="Wang G."/>
            <person name="Liu Z."/>
            <person name="Lin R."/>
            <person name="Li E."/>
            <person name="Mao Z."/>
            <person name="Ling J."/>
            <person name="Yin W."/>
            <person name="Xie B."/>
        </authorList>
    </citation>
    <scope>NUCLEOTIDE SEQUENCE [LARGE SCALE GENOMIC DNA]</scope>
    <source>
        <strain evidence="2">PLBJ-1</strain>
        <strain evidence="3">PLFJ-1</strain>
    </source>
</reference>
<evidence type="ECO:0000313" key="2">
    <source>
        <dbReference type="EMBL" id="OAQ80048.1"/>
    </source>
</evidence>
<dbReference type="Proteomes" id="UP000078340">
    <property type="component" value="Unassembled WGS sequence"/>
</dbReference>
<dbReference type="EMBL" id="LSBI01000006">
    <property type="protein sequence ID" value="OAQ88549.1"/>
    <property type="molecule type" value="Genomic_DNA"/>
</dbReference>
<sequence>MMMTMMVCRCWRRTRTRGGSRPTWSPRARSRAARRTRRRWRPDTRAGGRSAGGGGEKPCSRQCEPRRSSLLRRGLSLALTCSRSDPRGLRKCERRALGV</sequence>
<evidence type="ECO:0000313" key="3">
    <source>
        <dbReference type="EMBL" id="OAQ88549.1"/>
    </source>
</evidence>
<organism evidence="2 4">
    <name type="scientific">Purpureocillium lilacinum</name>
    <name type="common">Paecilomyces lilacinus</name>
    <dbReference type="NCBI Taxonomy" id="33203"/>
    <lineage>
        <taxon>Eukaryota</taxon>
        <taxon>Fungi</taxon>
        <taxon>Dikarya</taxon>
        <taxon>Ascomycota</taxon>
        <taxon>Pezizomycotina</taxon>
        <taxon>Sordariomycetes</taxon>
        <taxon>Hypocreomycetidae</taxon>
        <taxon>Hypocreales</taxon>
        <taxon>Ophiocordycipitaceae</taxon>
        <taxon>Purpureocillium</taxon>
    </lineage>
</organism>
<evidence type="ECO:0000313" key="4">
    <source>
        <dbReference type="Proteomes" id="UP000078240"/>
    </source>
</evidence>